<dbReference type="EMBL" id="FMJE01000003">
    <property type="protein sequence ID" value="SCM80204.1"/>
    <property type="molecule type" value="Genomic_DNA"/>
</dbReference>
<proteinExistence type="predicted"/>
<evidence type="ECO:0000313" key="1">
    <source>
        <dbReference type="EMBL" id="SCM80204.1"/>
    </source>
</evidence>
<organism evidence="1">
    <name type="scientific">uncultured Sporomusa sp</name>
    <dbReference type="NCBI Taxonomy" id="307249"/>
    <lineage>
        <taxon>Bacteria</taxon>
        <taxon>Bacillati</taxon>
        <taxon>Bacillota</taxon>
        <taxon>Negativicutes</taxon>
        <taxon>Selenomonadales</taxon>
        <taxon>Sporomusaceae</taxon>
        <taxon>Sporomusa</taxon>
        <taxon>environmental samples</taxon>
    </lineage>
</organism>
<sequence length="24" mass="2688">MLAVVSLTLFGFEGMLVKQSYLLQ</sequence>
<protein>
    <submittedName>
        <fullName evidence="1">Uncharacterized protein</fullName>
    </submittedName>
</protein>
<name>A0A212LRH5_9FIRM</name>
<reference evidence="1" key="1">
    <citation type="submission" date="2016-08" db="EMBL/GenBank/DDBJ databases">
        <authorList>
            <person name="Seilhamer J.J."/>
        </authorList>
    </citation>
    <scope>NUCLEOTIDE SEQUENCE</scope>
    <source>
        <strain evidence="1">86</strain>
    </source>
</reference>
<dbReference type="AlphaFoldDB" id="A0A212LRH5"/>
<accession>A0A212LRH5</accession>
<gene>
    <name evidence="1" type="ORF">KL86SPO_30382</name>
</gene>